<evidence type="ECO:0000256" key="11">
    <source>
        <dbReference type="PROSITE-ProRule" id="PRU00331"/>
    </source>
</evidence>
<evidence type="ECO:0000256" key="8">
    <source>
        <dbReference type="ARBA" id="ARBA00058284"/>
    </source>
</evidence>
<comment type="catalytic activity">
    <reaction evidence="1">
        <text>Thiol-dependent hydrolysis of ester, thioester, amide, peptide and isopeptide bonds formed by the C-terminal Gly of ubiquitin (a 76-residue protein attached to proteins as an intracellular targeting signal).</text>
        <dbReference type="EC" id="3.4.19.12"/>
    </reaction>
</comment>
<keyword evidence="14" id="KW-1185">Reference proteome</keyword>
<feature type="domain" description="Josephin" evidence="12">
    <location>
        <begin position="16"/>
        <end position="191"/>
    </location>
</feature>
<sequence length="199" mass="23248">MCLTMRKKDNQVYTQEGGIYHEKQSRELCALHALNNLFQDRHAFTKRDLDNICLTLSPEAYINPHRSLLGLGNYDVNVIMAALQSKHCDIIWFDKRKNIDRLQLDNILGFILNVPTDFSWGVVHLPVYRKHWIAIREINDTYYNLDSKLNAPQKIKDVLVFLKEQIESKEKELLLVVSSEISEAGTWYQDNVVTQERVE</sequence>
<feature type="active site" evidence="11">
    <location>
        <position position="131"/>
    </location>
</feature>
<proteinExistence type="predicted"/>
<evidence type="ECO:0000256" key="3">
    <source>
        <dbReference type="ARBA" id="ARBA00012759"/>
    </source>
</evidence>
<dbReference type="PANTHER" id="PTHR13291">
    <property type="entry name" value="JOSEPHIN 1, 2"/>
    <property type="match status" value="1"/>
</dbReference>
<dbReference type="PROSITE" id="PS50957">
    <property type="entry name" value="JOSEPHIN"/>
    <property type="match status" value="1"/>
</dbReference>
<evidence type="ECO:0000256" key="6">
    <source>
        <dbReference type="ARBA" id="ARBA00022786"/>
    </source>
</evidence>
<comment type="subcellular location">
    <subcellularLocation>
        <location evidence="2">Cytoplasm</location>
        <location evidence="2">Cytosol</location>
    </subcellularLocation>
</comment>
<name>A0AAD9NSY6_RIDPI</name>
<evidence type="ECO:0000313" key="13">
    <source>
        <dbReference type="EMBL" id="KAK2181642.1"/>
    </source>
</evidence>
<evidence type="ECO:0000256" key="10">
    <source>
        <dbReference type="ARBA" id="ARBA00077222"/>
    </source>
</evidence>
<dbReference type="PRINTS" id="PR01233">
    <property type="entry name" value="JOSEPHIN"/>
</dbReference>
<accession>A0AAD9NSY6</accession>
<dbReference type="SMART" id="SM01246">
    <property type="entry name" value="Josephin"/>
    <property type="match status" value="1"/>
</dbReference>
<reference evidence="13" key="1">
    <citation type="journal article" date="2023" name="Mol. Biol. Evol.">
        <title>Third-Generation Sequencing Reveals the Adaptive Role of the Epigenome in Three Deep-Sea Polychaetes.</title>
        <authorList>
            <person name="Perez M."/>
            <person name="Aroh O."/>
            <person name="Sun Y."/>
            <person name="Lan Y."/>
            <person name="Juniper S.K."/>
            <person name="Young C.R."/>
            <person name="Angers B."/>
            <person name="Qian P.Y."/>
        </authorList>
    </citation>
    <scope>NUCLEOTIDE SEQUENCE</scope>
    <source>
        <strain evidence="13">R07B-5</strain>
    </source>
</reference>
<keyword evidence="7 11" id="KW-0378">Hydrolase</keyword>
<evidence type="ECO:0000256" key="5">
    <source>
        <dbReference type="ARBA" id="ARBA00022670"/>
    </source>
</evidence>
<evidence type="ECO:0000256" key="1">
    <source>
        <dbReference type="ARBA" id="ARBA00000707"/>
    </source>
</evidence>
<evidence type="ECO:0000256" key="9">
    <source>
        <dbReference type="ARBA" id="ARBA00069892"/>
    </source>
</evidence>
<dbReference type="Proteomes" id="UP001209878">
    <property type="component" value="Unassembled WGS sequence"/>
</dbReference>
<organism evidence="13 14">
    <name type="scientific">Ridgeia piscesae</name>
    <name type="common">Tubeworm</name>
    <dbReference type="NCBI Taxonomy" id="27915"/>
    <lineage>
        <taxon>Eukaryota</taxon>
        <taxon>Metazoa</taxon>
        <taxon>Spiralia</taxon>
        <taxon>Lophotrochozoa</taxon>
        <taxon>Annelida</taxon>
        <taxon>Polychaeta</taxon>
        <taxon>Sedentaria</taxon>
        <taxon>Canalipalpata</taxon>
        <taxon>Sabellida</taxon>
        <taxon>Siboglinidae</taxon>
        <taxon>Ridgeia</taxon>
    </lineage>
</organism>
<dbReference type="Pfam" id="PF02099">
    <property type="entry name" value="Josephin"/>
    <property type="match status" value="1"/>
</dbReference>
<dbReference type="Gene3D" id="3.90.70.40">
    <property type="match status" value="1"/>
</dbReference>
<gene>
    <name evidence="13" type="ORF">NP493_386g01029</name>
</gene>
<dbReference type="AlphaFoldDB" id="A0AAD9NSY6"/>
<dbReference type="GO" id="GO:0004843">
    <property type="term" value="F:cysteine-type deubiquitinase activity"/>
    <property type="evidence" value="ECO:0007669"/>
    <property type="project" value="UniProtKB-EC"/>
</dbReference>
<dbReference type="GO" id="GO:0005829">
    <property type="term" value="C:cytosol"/>
    <property type="evidence" value="ECO:0007669"/>
    <property type="project" value="UniProtKB-SubCell"/>
</dbReference>
<dbReference type="PANTHER" id="PTHR13291:SF0">
    <property type="entry name" value="JOSEPHIN-LIKE PROTEIN"/>
    <property type="match status" value="1"/>
</dbReference>
<feature type="active site" evidence="11">
    <location>
        <position position="146"/>
    </location>
</feature>
<dbReference type="InterPro" id="IPR040053">
    <property type="entry name" value="JOSD1/2"/>
</dbReference>
<evidence type="ECO:0000256" key="7">
    <source>
        <dbReference type="ARBA" id="ARBA00022801"/>
    </source>
</evidence>
<protein>
    <recommendedName>
        <fullName evidence="9">Josephin-2</fullName>
        <ecNumber evidence="3">3.4.19.12</ecNumber>
    </recommendedName>
    <alternativeName>
        <fullName evidence="10">Josephin domain-containing protein 2</fullName>
    </alternativeName>
</protein>
<comment type="caution">
    <text evidence="13">The sequence shown here is derived from an EMBL/GenBank/DDBJ whole genome shotgun (WGS) entry which is preliminary data.</text>
</comment>
<evidence type="ECO:0000256" key="4">
    <source>
        <dbReference type="ARBA" id="ARBA00022490"/>
    </source>
</evidence>
<evidence type="ECO:0000259" key="12">
    <source>
        <dbReference type="PROSITE" id="PS50957"/>
    </source>
</evidence>
<keyword evidence="5" id="KW-0645">Protease</keyword>
<feature type="active site" evidence="11">
    <location>
        <position position="29"/>
    </location>
</feature>
<dbReference type="GO" id="GO:0006508">
    <property type="term" value="P:proteolysis"/>
    <property type="evidence" value="ECO:0007669"/>
    <property type="project" value="UniProtKB-KW"/>
</dbReference>
<keyword evidence="6" id="KW-0833">Ubl conjugation pathway</keyword>
<keyword evidence="4" id="KW-0963">Cytoplasm</keyword>
<dbReference type="GO" id="GO:0016579">
    <property type="term" value="P:protein deubiquitination"/>
    <property type="evidence" value="ECO:0007669"/>
    <property type="project" value="InterPro"/>
</dbReference>
<dbReference type="InterPro" id="IPR006155">
    <property type="entry name" value="Josephin"/>
</dbReference>
<dbReference type="EC" id="3.4.19.12" evidence="3"/>
<dbReference type="FunFam" id="3.90.70.40:FF:000003">
    <property type="entry name" value="josephin-2 isoform X1"/>
    <property type="match status" value="1"/>
</dbReference>
<comment type="function">
    <text evidence="8">Cleaves 'Lys-63'-linked poly-ubiquitin chains, and with lesser efficiency 'Lys-48'-linked poly-ubiquitin chains (in vitro). May act as a deubiquitinating enzyme.</text>
</comment>
<dbReference type="EMBL" id="JAODUO010000387">
    <property type="protein sequence ID" value="KAK2181642.1"/>
    <property type="molecule type" value="Genomic_DNA"/>
</dbReference>
<evidence type="ECO:0000256" key="2">
    <source>
        <dbReference type="ARBA" id="ARBA00004514"/>
    </source>
</evidence>
<evidence type="ECO:0000313" key="14">
    <source>
        <dbReference type="Proteomes" id="UP001209878"/>
    </source>
</evidence>